<dbReference type="EMBL" id="FN596755">
    <property type="protein sequence ID" value="CBI40323.3"/>
    <property type="molecule type" value="Genomic_DNA"/>
</dbReference>
<keyword evidence="1" id="KW-0472">Membrane</keyword>
<accession>D7UC58</accession>
<evidence type="ECO:0008006" key="5">
    <source>
        <dbReference type="Google" id="ProtNLM"/>
    </source>
</evidence>
<organism evidence="3 4">
    <name type="scientific">Vitis vinifera</name>
    <name type="common">Grape</name>
    <dbReference type="NCBI Taxonomy" id="29760"/>
    <lineage>
        <taxon>Eukaryota</taxon>
        <taxon>Viridiplantae</taxon>
        <taxon>Streptophyta</taxon>
        <taxon>Embryophyta</taxon>
        <taxon>Tracheophyta</taxon>
        <taxon>Spermatophyta</taxon>
        <taxon>Magnoliopsida</taxon>
        <taxon>eudicotyledons</taxon>
        <taxon>Gunneridae</taxon>
        <taxon>Pentapetalae</taxon>
        <taxon>rosids</taxon>
        <taxon>Vitales</taxon>
        <taxon>Vitaceae</taxon>
        <taxon>Viteae</taxon>
        <taxon>Vitis</taxon>
    </lineage>
</organism>
<keyword evidence="1" id="KW-0812">Transmembrane</keyword>
<keyword evidence="2" id="KW-0732">Signal</keyword>
<evidence type="ECO:0000256" key="2">
    <source>
        <dbReference type="SAM" id="SignalP"/>
    </source>
</evidence>
<reference evidence="4" key="1">
    <citation type="journal article" date="2007" name="Nature">
        <title>The grapevine genome sequence suggests ancestral hexaploidization in major angiosperm phyla.</title>
        <authorList>
            <consortium name="The French-Italian Public Consortium for Grapevine Genome Characterization."/>
            <person name="Jaillon O."/>
            <person name="Aury J.-M."/>
            <person name="Noel B."/>
            <person name="Policriti A."/>
            <person name="Clepet C."/>
            <person name="Casagrande A."/>
            <person name="Choisne N."/>
            <person name="Aubourg S."/>
            <person name="Vitulo N."/>
            <person name="Jubin C."/>
            <person name="Vezzi A."/>
            <person name="Legeai F."/>
            <person name="Hugueney P."/>
            <person name="Dasilva C."/>
            <person name="Horner D."/>
            <person name="Mica E."/>
            <person name="Jublot D."/>
            <person name="Poulain J."/>
            <person name="Bruyere C."/>
            <person name="Billault A."/>
            <person name="Segurens B."/>
            <person name="Gouyvenoux M."/>
            <person name="Ugarte E."/>
            <person name="Cattonaro F."/>
            <person name="Anthouard V."/>
            <person name="Vico V."/>
            <person name="Del Fabbro C."/>
            <person name="Alaux M."/>
            <person name="Di Gaspero G."/>
            <person name="Dumas V."/>
            <person name="Felice N."/>
            <person name="Paillard S."/>
            <person name="Juman I."/>
            <person name="Moroldo M."/>
            <person name="Scalabrin S."/>
            <person name="Canaguier A."/>
            <person name="Le Clainche I."/>
            <person name="Malacrida G."/>
            <person name="Durand E."/>
            <person name="Pesole G."/>
            <person name="Laucou V."/>
            <person name="Chatelet P."/>
            <person name="Merdinoglu D."/>
            <person name="Delledonne M."/>
            <person name="Pezzotti M."/>
            <person name="Lecharny A."/>
            <person name="Scarpelli C."/>
            <person name="Artiguenave F."/>
            <person name="Pe M.E."/>
            <person name="Valle G."/>
            <person name="Morgante M."/>
            <person name="Caboche M."/>
            <person name="Adam-Blondon A.-F."/>
            <person name="Weissenbach J."/>
            <person name="Quetier F."/>
            <person name="Wincker P."/>
        </authorList>
    </citation>
    <scope>NUCLEOTIDE SEQUENCE [LARGE SCALE GENOMIC DNA]</scope>
    <source>
        <strain evidence="4">cv. Pinot noir / PN40024</strain>
    </source>
</reference>
<evidence type="ECO:0000256" key="1">
    <source>
        <dbReference type="SAM" id="Phobius"/>
    </source>
</evidence>
<feature type="transmembrane region" description="Helical" evidence="1">
    <location>
        <begin position="25"/>
        <end position="43"/>
    </location>
</feature>
<feature type="chain" id="PRO_5012632853" description="Secreted protein" evidence="2">
    <location>
        <begin position="16"/>
        <end position="182"/>
    </location>
</feature>
<gene>
    <name evidence="3" type="ordered locus">VIT_15s0046g03210</name>
</gene>
<dbReference type="InParanoid" id="D7UC58"/>
<feature type="signal peptide" evidence="2">
    <location>
        <begin position="1"/>
        <end position="15"/>
    </location>
</feature>
<protein>
    <recommendedName>
        <fullName evidence="5">Secreted protein</fullName>
    </recommendedName>
</protein>
<evidence type="ECO:0000313" key="3">
    <source>
        <dbReference type="EMBL" id="CBI40323.3"/>
    </source>
</evidence>
<evidence type="ECO:0000313" key="4">
    <source>
        <dbReference type="Proteomes" id="UP000009183"/>
    </source>
</evidence>
<dbReference type="Proteomes" id="UP000009183">
    <property type="component" value="Chromosome 15"/>
</dbReference>
<keyword evidence="4" id="KW-1185">Reference proteome</keyword>
<name>D7UC58_VITVI</name>
<dbReference type="AlphaFoldDB" id="D7UC58"/>
<sequence length="182" mass="20603">MFLFNHFFFLSPAAASSLGSFFPAFSFFYTGFFSAFGAMGTNIRENKTLGEGKAWMTWMLCLASCMHTKESEMIYVFHHFFTPSLYKSLCNPHLHQFACLNLAVLRKNTAVEKARLQEVRAEISHDAVGYPHQKLPDSIILRYIHQSATFKVAVNFNVVVDFLSKSSFAKATHPHDGHHSAL</sequence>
<dbReference type="HOGENOM" id="CLU_1484534_0_0_1"/>
<keyword evidence="1" id="KW-1133">Transmembrane helix</keyword>
<proteinExistence type="predicted"/>
<dbReference type="PaxDb" id="29760-VIT_15s0046g03210.t01"/>